<feature type="signal peptide" evidence="2">
    <location>
        <begin position="1"/>
        <end position="20"/>
    </location>
</feature>
<feature type="compositionally biased region" description="Basic residues" evidence="1">
    <location>
        <begin position="180"/>
        <end position="189"/>
    </location>
</feature>
<name>A0A210QZT2_MIZYE</name>
<evidence type="ECO:0000313" key="4">
    <source>
        <dbReference type="Proteomes" id="UP000242188"/>
    </source>
</evidence>
<feature type="compositionally biased region" description="Polar residues" evidence="1">
    <location>
        <begin position="382"/>
        <end position="393"/>
    </location>
</feature>
<proteinExistence type="predicted"/>
<feature type="region of interest" description="Disordered" evidence="1">
    <location>
        <begin position="85"/>
        <end position="301"/>
    </location>
</feature>
<dbReference type="Proteomes" id="UP000242188">
    <property type="component" value="Unassembled WGS sequence"/>
</dbReference>
<feature type="compositionally biased region" description="Polar residues" evidence="1">
    <location>
        <begin position="152"/>
        <end position="162"/>
    </location>
</feature>
<protein>
    <submittedName>
        <fullName evidence="3">Uncharacterized protein</fullName>
    </submittedName>
</protein>
<dbReference type="EMBL" id="NEDP02001154">
    <property type="protein sequence ID" value="OWF54175.1"/>
    <property type="molecule type" value="Genomic_DNA"/>
</dbReference>
<dbReference type="OrthoDB" id="10663867at2759"/>
<feature type="chain" id="PRO_5013392709" evidence="2">
    <location>
        <begin position="21"/>
        <end position="428"/>
    </location>
</feature>
<feature type="compositionally biased region" description="Low complexity" evidence="1">
    <location>
        <begin position="401"/>
        <end position="428"/>
    </location>
</feature>
<feature type="compositionally biased region" description="Basic residues" evidence="1">
    <location>
        <begin position="115"/>
        <end position="150"/>
    </location>
</feature>
<gene>
    <name evidence="3" type="ORF">KP79_PYT18920</name>
</gene>
<feature type="region of interest" description="Disordered" evidence="1">
    <location>
        <begin position="322"/>
        <end position="428"/>
    </location>
</feature>
<sequence>MAFQTQCCVLLTILITITAGVPVPSQNGDAAAASSSCSPCRTPKNLPKECIYEVMARDPNTGKICPYCINLCRSTIKTVKESVIPGAKRSSKTALGNVPSKTKSVVSTKSESSRITKKSKKERKTTKTKSKSKRRSSRRNKSKKSSRRSKSASGKVTSNVRSSNKKNKIQNKAATGRQSLLKKSKRRNKAPSVRLAYGQSTPDKVSPLVRSSKAKTSRDGISHLKTSQVNSRRSRVRSTDLQPTDSFANEPLGWSPSRDRSYLSSSKYSSNKRNRVRNSGRSLNREPSISGQNYYPANHDSGYNTVNNGAWNGYYDNGYDNSYDSRENGRDDDRSDDDDWSAQGHIGGWDDSYDGNDRSSSNENDSHSDSFENLPRTGRTMAKTSMQGGSSSAENNDRSPVRNNNNNGWSGSDQSSSENGSNSSEDDR</sequence>
<evidence type="ECO:0000256" key="1">
    <source>
        <dbReference type="SAM" id="MobiDB-lite"/>
    </source>
</evidence>
<keyword evidence="2" id="KW-0732">Signal</keyword>
<evidence type="ECO:0000256" key="2">
    <source>
        <dbReference type="SAM" id="SignalP"/>
    </source>
</evidence>
<keyword evidence="4" id="KW-1185">Reference proteome</keyword>
<evidence type="ECO:0000313" key="3">
    <source>
        <dbReference type="EMBL" id="OWF54175.1"/>
    </source>
</evidence>
<feature type="compositionally biased region" description="Basic and acidic residues" evidence="1">
    <location>
        <begin position="323"/>
        <end position="333"/>
    </location>
</feature>
<feature type="compositionally biased region" description="Low complexity" evidence="1">
    <location>
        <begin position="100"/>
        <end position="110"/>
    </location>
</feature>
<dbReference type="AlphaFoldDB" id="A0A210QZT2"/>
<comment type="caution">
    <text evidence="3">The sequence shown here is derived from an EMBL/GenBank/DDBJ whole genome shotgun (WGS) entry which is preliminary data.</text>
</comment>
<reference evidence="3 4" key="1">
    <citation type="journal article" date="2017" name="Nat. Ecol. Evol.">
        <title>Scallop genome provides insights into evolution of bilaterian karyotype and development.</title>
        <authorList>
            <person name="Wang S."/>
            <person name="Zhang J."/>
            <person name="Jiao W."/>
            <person name="Li J."/>
            <person name="Xun X."/>
            <person name="Sun Y."/>
            <person name="Guo X."/>
            <person name="Huan P."/>
            <person name="Dong B."/>
            <person name="Zhang L."/>
            <person name="Hu X."/>
            <person name="Sun X."/>
            <person name="Wang J."/>
            <person name="Zhao C."/>
            <person name="Wang Y."/>
            <person name="Wang D."/>
            <person name="Huang X."/>
            <person name="Wang R."/>
            <person name="Lv J."/>
            <person name="Li Y."/>
            <person name="Zhang Z."/>
            <person name="Liu B."/>
            <person name="Lu W."/>
            <person name="Hui Y."/>
            <person name="Liang J."/>
            <person name="Zhou Z."/>
            <person name="Hou R."/>
            <person name="Li X."/>
            <person name="Liu Y."/>
            <person name="Li H."/>
            <person name="Ning X."/>
            <person name="Lin Y."/>
            <person name="Zhao L."/>
            <person name="Xing Q."/>
            <person name="Dou J."/>
            <person name="Li Y."/>
            <person name="Mao J."/>
            <person name="Guo H."/>
            <person name="Dou H."/>
            <person name="Li T."/>
            <person name="Mu C."/>
            <person name="Jiang W."/>
            <person name="Fu Q."/>
            <person name="Fu X."/>
            <person name="Miao Y."/>
            <person name="Liu J."/>
            <person name="Yu Q."/>
            <person name="Li R."/>
            <person name="Liao H."/>
            <person name="Li X."/>
            <person name="Kong Y."/>
            <person name="Jiang Z."/>
            <person name="Chourrout D."/>
            <person name="Li R."/>
            <person name="Bao Z."/>
        </authorList>
    </citation>
    <scope>NUCLEOTIDE SEQUENCE [LARGE SCALE GENOMIC DNA]</scope>
    <source>
        <strain evidence="3 4">PY_sf001</strain>
    </source>
</reference>
<feature type="compositionally biased region" description="Polar residues" evidence="1">
    <location>
        <begin position="285"/>
        <end position="301"/>
    </location>
</feature>
<organism evidence="3 4">
    <name type="scientific">Mizuhopecten yessoensis</name>
    <name type="common">Japanese scallop</name>
    <name type="synonym">Patinopecten yessoensis</name>
    <dbReference type="NCBI Taxonomy" id="6573"/>
    <lineage>
        <taxon>Eukaryota</taxon>
        <taxon>Metazoa</taxon>
        <taxon>Spiralia</taxon>
        <taxon>Lophotrochozoa</taxon>
        <taxon>Mollusca</taxon>
        <taxon>Bivalvia</taxon>
        <taxon>Autobranchia</taxon>
        <taxon>Pteriomorphia</taxon>
        <taxon>Pectinida</taxon>
        <taxon>Pectinoidea</taxon>
        <taxon>Pectinidae</taxon>
        <taxon>Mizuhopecten</taxon>
    </lineage>
</organism>
<accession>A0A210QZT2</accession>